<evidence type="ECO:0000313" key="2">
    <source>
        <dbReference type="EMBL" id="OGF64718.1"/>
    </source>
</evidence>
<dbReference type="EMBL" id="MFGW01000132">
    <property type="protein sequence ID" value="OGF64718.1"/>
    <property type="molecule type" value="Genomic_DNA"/>
</dbReference>
<keyword evidence="1" id="KW-1133">Transmembrane helix</keyword>
<dbReference type="AlphaFoldDB" id="A0A1F5VN66"/>
<proteinExistence type="predicted"/>
<gene>
    <name evidence="2" type="ORF">A2Y62_14800</name>
</gene>
<keyword evidence="1" id="KW-0812">Transmembrane</keyword>
<evidence type="ECO:0000256" key="1">
    <source>
        <dbReference type="SAM" id="Phobius"/>
    </source>
</evidence>
<dbReference type="InterPro" id="IPR011042">
    <property type="entry name" value="6-blade_b-propeller_TolB-like"/>
</dbReference>
<keyword evidence="1" id="KW-0472">Membrane</keyword>
<name>A0A1F5VN66_9BACT</name>
<evidence type="ECO:0000313" key="3">
    <source>
        <dbReference type="Proteomes" id="UP000178943"/>
    </source>
</evidence>
<dbReference type="Proteomes" id="UP000178943">
    <property type="component" value="Unassembled WGS sequence"/>
</dbReference>
<reference evidence="2 3" key="1">
    <citation type="journal article" date="2016" name="Nat. Commun.">
        <title>Thousands of microbial genomes shed light on interconnected biogeochemical processes in an aquifer system.</title>
        <authorList>
            <person name="Anantharaman K."/>
            <person name="Brown C.T."/>
            <person name="Hug L.A."/>
            <person name="Sharon I."/>
            <person name="Castelle C.J."/>
            <person name="Probst A.J."/>
            <person name="Thomas B.C."/>
            <person name="Singh A."/>
            <person name="Wilkins M.J."/>
            <person name="Karaoz U."/>
            <person name="Brodie E.L."/>
            <person name="Williams K.H."/>
            <person name="Hubbard S.S."/>
            <person name="Banfield J.F."/>
        </authorList>
    </citation>
    <scope>NUCLEOTIDE SEQUENCE [LARGE SCALE GENOMIC DNA]</scope>
</reference>
<organism evidence="2 3">
    <name type="scientific">Candidatus Fischerbacteria bacterium RBG_13_37_8</name>
    <dbReference type="NCBI Taxonomy" id="1817863"/>
    <lineage>
        <taxon>Bacteria</taxon>
        <taxon>Candidatus Fischeribacteriota</taxon>
    </lineage>
</organism>
<accession>A0A1F5VN66</accession>
<dbReference type="Gene3D" id="2.120.10.30">
    <property type="entry name" value="TolB, C-terminal domain"/>
    <property type="match status" value="1"/>
</dbReference>
<dbReference type="STRING" id="1817863.A2Y62_14800"/>
<evidence type="ECO:0008006" key="4">
    <source>
        <dbReference type="Google" id="ProtNLM"/>
    </source>
</evidence>
<sequence length="328" mass="37677">MKNIIINCLGVIGGFLLVINLGGAFVWQQLKTTTRNKFNTIEMPTGPIESLVADSRGNIYIGERSFCRIQIYDRNGKFIRAISINPNCPEIRISIDVNDRLWIWDGTGALVKAQWHGSEISSEYASIDKSDGSKIRYFIYSKVALDDNGMLTEAKNTPPDKCNGNKNYIKAVKYNQSLFKKDCNYSGWINGFHNIPAFIDMYNNTYRAINQFFLPMIKKESSDGRSILIARWWLWLFNQFSPAHAVAWVLIIVSILFSKNYSMKKLYEIVKNNRTTIVRWLLKIIIAVLYLFVAGFLWIHIIAGIMFPFNAIILFGLMIALFLILRKI</sequence>
<feature type="transmembrane region" description="Helical" evidence="1">
    <location>
        <begin position="277"/>
        <end position="299"/>
    </location>
</feature>
<feature type="transmembrane region" description="Helical" evidence="1">
    <location>
        <begin position="305"/>
        <end position="325"/>
    </location>
</feature>
<dbReference type="SUPFAM" id="SSF101898">
    <property type="entry name" value="NHL repeat"/>
    <property type="match status" value="1"/>
</dbReference>
<protein>
    <recommendedName>
        <fullName evidence="4">SMP-30/Gluconolactonase/LRE-like region domain-containing protein</fullName>
    </recommendedName>
</protein>
<feature type="transmembrane region" description="Helical" evidence="1">
    <location>
        <begin position="232"/>
        <end position="257"/>
    </location>
</feature>
<comment type="caution">
    <text evidence="2">The sequence shown here is derived from an EMBL/GenBank/DDBJ whole genome shotgun (WGS) entry which is preliminary data.</text>
</comment>